<keyword evidence="1" id="KW-1133">Transmembrane helix</keyword>
<dbReference type="RefSeq" id="WP_152212969.1">
    <property type="nucleotide sequence ID" value="NZ_WFLN01000006.1"/>
</dbReference>
<evidence type="ECO:0000256" key="1">
    <source>
        <dbReference type="SAM" id="Phobius"/>
    </source>
</evidence>
<comment type="caution">
    <text evidence="2">The sequence shown here is derived from an EMBL/GenBank/DDBJ whole genome shotgun (WGS) entry which is preliminary data.</text>
</comment>
<dbReference type="EMBL" id="WFLN01000006">
    <property type="protein sequence ID" value="KAB8031043.1"/>
    <property type="molecule type" value="Genomic_DNA"/>
</dbReference>
<keyword evidence="3" id="KW-1185">Reference proteome</keyword>
<name>A0A833N6Z3_9BACT</name>
<gene>
    <name evidence="2" type="ORF">GCL57_08740</name>
</gene>
<protein>
    <submittedName>
        <fullName evidence="2">Uncharacterized protein</fullName>
    </submittedName>
</protein>
<dbReference type="AlphaFoldDB" id="A0A833N6Z3"/>
<dbReference type="Proteomes" id="UP000442694">
    <property type="component" value="Unassembled WGS sequence"/>
</dbReference>
<accession>A0A833N6Z3</accession>
<keyword evidence="1" id="KW-0472">Membrane</keyword>
<sequence>MFTRATKKFGVWKEERESSKIFYLVTSRHFFFSLAIAAFVSWLIFLITIKIRQEFYVMESTTRSFTKFKNLKKINPGFYFTERKSALSILLLLEKDSGFKIYFDTGKSFYLPKQGNEFLKYLEDRRQNIMLTSMLMRIEDRSISRVKIWSDNNVSFKDIRYIMKLFSQYGYDDFDFVVER</sequence>
<feature type="transmembrane region" description="Helical" evidence="1">
    <location>
        <begin position="30"/>
        <end position="49"/>
    </location>
</feature>
<evidence type="ECO:0000313" key="3">
    <source>
        <dbReference type="Proteomes" id="UP000442694"/>
    </source>
</evidence>
<proteinExistence type="predicted"/>
<keyword evidence="1" id="KW-0812">Transmembrane</keyword>
<reference evidence="2 3" key="1">
    <citation type="submission" date="2019-10" db="EMBL/GenBank/DDBJ databases">
        <title>New genus of Silvanigrellaceae.</title>
        <authorList>
            <person name="Pitt A."/>
            <person name="Hahn M.W."/>
        </authorList>
    </citation>
    <scope>NUCLEOTIDE SEQUENCE [LARGE SCALE GENOMIC DNA]</scope>
    <source>
        <strain evidence="2 3">33A1-SZDP</strain>
    </source>
</reference>
<organism evidence="2 3">
    <name type="scientific">Fluviispira multicolorata</name>
    <dbReference type="NCBI Taxonomy" id="2654512"/>
    <lineage>
        <taxon>Bacteria</taxon>
        <taxon>Pseudomonadati</taxon>
        <taxon>Bdellovibrionota</taxon>
        <taxon>Oligoflexia</taxon>
        <taxon>Silvanigrellales</taxon>
        <taxon>Silvanigrellaceae</taxon>
        <taxon>Fluviispira</taxon>
    </lineage>
</organism>
<evidence type="ECO:0000313" key="2">
    <source>
        <dbReference type="EMBL" id="KAB8031043.1"/>
    </source>
</evidence>